<dbReference type="GO" id="GO:0051391">
    <property type="term" value="P:tRNA acetylation"/>
    <property type="evidence" value="ECO:0007669"/>
    <property type="project" value="UniProtKB-UniRule"/>
</dbReference>
<comment type="similarity">
    <text evidence="9">Belongs to the RNA cytidine acetyltransferase family. NAT10 subfamily.</text>
</comment>
<comment type="function">
    <text evidence="9">RNA cytidine acetyltransferase with specificity toward both 18S rRNA and tRNAs. Catalyzes the formation of N(4)-acetylcytidine (ac4C) in 18S rRNA. Required for early nucleolar cleavages of precursor rRNA at sites A0, A1 and A2 during 18S rRNA synthesis. Catalyzes the formation of ac4C in serine and leucine tRNAs. Requires a tRNA-binding adapter protein for full tRNA acetyltransferase activity but not for 18S rRNA acetylation.</text>
</comment>
<protein>
    <recommendedName>
        <fullName evidence="9">RNA cytidine acetyltransferase</fullName>
        <ecNumber evidence="9">2.3.1.-</ecNumber>
    </recommendedName>
    <alternativeName>
        <fullName evidence="9">18S rRNA cytosine acetyltransferase</fullName>
    </alternativeName>
</protein>
<dbReference type="Pfam" id="PF13725">
    <property type="entry name" value="tRNA_bind_2"/>
    <property type="match status" value="1"/>
</dbReference>
<dbReference type="InterPro" id="IPR016181">
    <property type="entry name" value="Acyl_CoA_acyltransferase"/>
</dbReference>
<feature type="binding site" evidence="9">
    <location>
        <position position="500"/>
    </location>
    <ligand>
        <name>ATP</name>
        <dbReference type="ChEBI" id="CHEBI:30616"/>
    </ligand>
</feature>
<feature type="binding site" evidence="9">
    <location>
        <begin position="676"/>
        <end position="682"/>
    </location>
    <ligand>
        <name>acetyl-CoA</name>
        <dbReference type="ChEBI" id="CHEBI:57288"/>
    </ligand>
</feature>
<dbReference type="Pfam" id="PF05127">
    <property type="entry name" value="NAT10_TcmA_helicase"/>
    <property type="match status" value="1"/>
</dbReference>
<comment type="catalytic activity">
    <reaction evidence="9">
        <text>a cytidine in tRNA + acetyl-CoA + ATP + H2O = an N(4)-acetylcytidine in tRNA + ADP + phosphate + CoA + H(+)</text>
        <dbReference type="Rhea" id="RHEA:53876"/>
        <dbReference type="Rhea" id="RHEA-COMP:13670"/>
        <dbReference type="Rhea" id="RHEA-COMP:13671"/>
        <dbReference type="ChEBI" id="CHEBI:15377"/>
        <dbReference type="ChEBI" id="CHEBI:15378"/>
        <dbReference type="ChEBI" id="CHEBI:30616"/>
        <dbReference type="ChEBI" id="CHEBI:43474"/>
        <dbReference type="ChEBI" id="CHEBI:57287"/>
        <dbReference type="ChEBI" id="CHEBI:57288"/>
        <dbReference type="ChEBI" id="CHEBI:74900"/>
        <dbReference type="ChEBI" id="CHEBI:82748"/>
        <dbReference type="ChEBI" id="CHEBI:456216"/>
    </reaction>
</comment>
<dbReference type="PANTHER" id="PTHR10925:SF5">
    <property type="entry name" value="RNA CYTIDINE ACETYLTRANSFERASE"/>
    <property type="match status" value="1"/>
</dbReference>
<comment type="catalytic activity">
    <reaction evidence="9">
        <text>a cytidine in 18S rRNA + acetyl-CoA + ATP + H2O = an N(4)-acetylcytidine in 18S rRNA + ADP + phosphate + CoA + H(+)</text>
        <dbReference type="Rhea" id="RHEA:51424"/>
        <dbReference type="Rhea" id="RHEA-COMP:13575"/>
        <dbReference type="Rhea" id="RHEA-COMP:13576"/>
        <dbReference type="ChEBI" id="CHEBI:15377"/>
        <dbReference type="ChEBI" id="CHEBI:15378"/>
        <dbReference type="ChEBI" id="CHEBI:30616"/>
        <dbReference type="ChEBI" id="CHEBI:43474"/>
        <dbReference type="ChEBI" id="CHEBI:57287"/>
        <dbReference type="ChEBI" id="CHEBI:57288"/>
        <dbReference type="ChEBI" id="CHEBI:74900"/>
        <dbReference type="ChEBI" id="CHEBI:82748"/>
        <dbReference type="ChEBI" id="CHEBI:456216"/>
    </reaction>
</comment>
<dbReference type="InterPro" id="IPR033688">
    <property type="entry name" value="NAT10"/>
</dbReference>
<evidence type="ECO:0000256" key="3">
    <source>
        <dbReference type="ARBA" id="ARBA00022679"/>
    </source>
</evidence>
<evidence type="ECO:0000256" key="5">
    <source>
        <dbReference type="ARBA" id="ARBA00022741"/>
    </source>
</evidence>
<evidence type="ECO:0000256" key="4">
    <source>
        <dbReference type="ARBA" id="ARBA00022694"/>
    </source>
</evidence>
<feature type="compositionally biased region" description="Basic and acidic residues" evidence="10">
    <location>
        <begin position="983"/>
        <end position="992"/>
    </location>
</feature>
<feature type="domain" description="TmcA/NAT10 N-terminal" evidence="12">
    <location>
        <begin position="1"/>
        <end position="200"/>
    </location>
</feature>
<dbReference type="GO" id="GO:1990883">
    <property type="term" value="F:18S rRNA cytidine N-acetyltransferase activity"/>
    <property type="evidence" value="ECO:0007669"/>
    <property type="project" value="TreeGrafter"/>
</dbReference>
<evidence type="ECO:0000259" key="11">
    <source>
        <dbReference type="Pfam" id="PF05127"/>
    </source>
</evidence>
<keyword evidence="16" id="KW-1185">Reference proteome</keyword>
<evidence type="ECO:0000256" key="1">
    <source>
        <dbReference type="ARBA" id="ARBA00004604"/>
    </source>
</evidence>
<dbReference type="EMBL" id="JANCYW010000006">
    <property type="protein sequence ID" value="KAK4535963.1"/>
    <property type="molecule type" value="Genomic_DNA"/>
</dbReference>
<dbReference type="Gene3D" id="3.40.50.300">
    <property type="entry name" value="P-loop containing nucleotide triphosphate hydrolases"/>
    <property type="match status" value="1"/>
</dbReference>
<evidence type="ECO:0000256" key="10">
    <source>
        <dbReference type="SAM" id="MobiDB-lite"/>
    </source>
</evidence>
<reference evidence="15 16" key="1">
    <citation type="submission" date="2022-07" db="EMBL/GenBank/DDBJ databases">
        <title>Genome-wide signatures of adaptation to extreme environments.</title>
        <authorList>
            <person name="Cho C.H."/>
            <person name="Yoon H.S."/>
        </authorList>
    </citation>
    <scope>NUCLEOTIDE SEQUENCE [LARGE SCALE GENOMIC DNA]</scope>
    <source>
        <strain evidence="15 16">DBV 063 E5</strain>
    </source>
</reference>
<dbReference type="GO" id="GO:0005730">
    <property type="term" value="C:nucleolus"/>
    <property type="evidence" value="ECO:0007669"/>
    <property type="project" value="UniProtKB-SubCell"/>
</dbReference>
<organism evidence="15 16">
    <name type="scientific">Cyanidium caldarium</name>
    <name type="common">Red alga</name>
    <dbReference type="NCBI Taxonomy" id="2771"/>
    <lineage>
        <taxon>Eukaryota</taxon>
        <taxon>Rhodophyta</taxon>
        <taxon>Bangiophyceae</taxon>
        <taxon>Cyanidiales</taxon>
        <taxon>Cyanidiaceae</taxon>
        <taxon>Cyanidium</taxon>
    </lineage>
</organism>
<feature type="domain" description="TcmA/NAT10 helicase" evidence="11">
    <location>
        <begin position="308"/>
        <end position="518"/>
    </location>
</feature>
<dbReference type="InterPro" id="IPR027992">
    <property type="entry name" value="tRNA_bind_dom"/>
</dbReference>
<dbReference type="InterPro" id="IPR027417">
    <property type="entry name" value="P-loop_NTPase"/>
</dbReference>
<dbReference type="InterPro" id="IPR007807">
    <property type="entry name" value="TcmA/NAT10_helicase"/>
</dbReference>
<dbReference type="GO" id="GO:0005524">
    <property type="term" value="F:ATP binding"/>
    <property type="evidence" value="ECO:0007669"/>
    <property type="project" value="UniProtKB-UniRule"/>
</dbReference>
<evidence type="ECO:0000259" key="12">
    <source>
        <dbReference type="Pfam" id="PF08351"/>
    </source>
</evidence>
<accession>A0AAV9IUK3</accession>
<feature type="domain" description="N-acetyltransferase" evidence="13">
    <location>
        <begin position="560"/>
        <end position="781"/>
    </location>
</feature>
<evidence type="ECO:0000259" key="14">
    <source>
        <dbReference type="Pfam" id="PF13725"/>
    </source>
</evidence>
<dbReference type="GO" id="GO:0030686">
    <property type="term" value="C:90S preribosome"/>
    <property type="evidence" value="ECO:0007669"/>
    <property type="project" value="TreeGrafter"/>
</dbReference>
<dbReference type="Pfam" id="PF08351">
    <property type="entry name" value="TmcA_N"/>
    <property type="match status" value="1"/>
</dbReference>
<name>A0AAV9IUK3_CYACA</name>
<dbReference type="EC" id="2.3.1.-" evidence="9"/>
<evidence type="ECO:0000259" key="13">
    <source>
        <dbReference type="Pfam" id="PF13718"/>
    </source>
</evidence>
<feature type="binding site" evidence="9">
    <location>
        <position position="754"/>
    </location>
    <ligand>
        <name>acetyl-CoA</name>
        <dbReference type="ChEBI" id="CHEBI:57288"/>
    </ligand>
</feature>
<evidence type="ECO:0000256" key="9">
    <source>
        <dbReference type="HAMAP-Rule" id="MF_03211"/>
    </source>
</evidence>
<dbReference type="Gene3D" id="3.40.50.11040">
    <property type="match status" value="1"/>
</dbReference>
<dbReference type="InterPro" id="IPR000182">
    <property type="entry name" value="GNAT_dom"/>
</dbReference>
<dbReference type="AlphaFoldDB" id="A0AAV9IUK3"/>
<keyword evidence="2 9" id="KW-0698">rRNA processing</keyword>
<keyword evidence="5 9" id="KW-0547">Nucleotide-binding</keyword>
<dbReference type="SUPFAM" id="SSF55729">
    <property type="entry name" value="Acyl-CoA N-acyltransferases (Nat)"/>
    <property type="match status" value="1"/>
</dbReference>
<dbReference type="GO" id="GO:1904812">
    <property type="term" value="P:rRNA acetylation involved in maturation of SSU-rRNA"/>
    <property type="evidence" value="ECO:0007669"/>
    <property type="project" value="InterPro"/>
</dbReference>
<proteinExistence type="inferred from homology"/>
<keyword evidence="4 9" id="KW-0819">tRNA processing</keyword>
<feature type="binding site" evidence="9">
    <location>
        <begin position="313"/>
        <end position="322"/>
    </location>
    <ligand>
        <name>ATP</name>
        <dbReference type="ChEBI" id="CHEBI:30616"/>
    </ligand>
</feature>
<evidence type="ECO:0000256" key="2">
    <source>
        <dbReference type="ARBA" id="ARBA00022552"/>
    </source>
</evidence>
<dbReference type="InterPro" id="IPR013562">
    <property type="entry name" value="TmcA/NAT10_N"/>
</dbReference>
<evidence type="ECO:0000313" key="16">
    <source>
        <dbReference type="Proteomes" id="UP001301350"/>
    </source>
</evidence>
<keyword evidence="7 9" id="KW-0539">Nucleus</keyword>
<dbReference type="GO" id="GO:0000049">
    <property type="term" value="F:tRNA binding"/>
    <property type="evidence" value="ECO:0007669"/>
    <property type="project" value="TreeGrafter"/>
</dbReference>
<evidence type="ECO:0000256" key="6">
    <source>
        <dbReference type="ARBA" id="ARBA00022840"/>
    </source>
</evidence>
<dbReference type="Proteomes" id="UP001301350">
    <property type="component" value="Unassembled WGS sequence"/>
</dbReference>
<evidence type="ECO:0000256" key="7">
    <source>
        <dbReference type="ARBA" id="ARBA00023242"/>
    </source>
</evidence>
<keyword evidence="6 9" id="KW-0067">ATP-binding</keyword>
<comment type="caution">
    <text evidence="15">The sequence shown here is derived from an EMBL/GenBank/DDBJ whole genome shotgun (WGS) entry which is preliminary data.</text>
</comment>
<keyword evidence="3 9" id="KW-0808">Transferase</keyword>
<dbReference type="InterPro" id="IPR032672">
    <property type="entry name" value="TmcA/NAT10/Kre33"/>
</dbReference>
<feature type="binding site" evidence="9">
    <location>
        <begin position="669"/>
        <end position="671"/>
    </location>
    <ligand>
        <name>acetyl-CoA</name>
        <dbReference type="ChEBI" id="CHEBI:57288"/>
    </ligand>
</feature>
<comment type="subcellular location">
    <subcellularLocation>
        <location evidence="1 9">Nucleus</location>
        <location evidence="1 9">Nucleolus</location>
    </subcellularLocation>
</comment>
<evidence type="ECO:0000256" key="8">
    <source>
        <dbReference type="ARBA" id="ARBA00023315"/>
    </source>
</evidence>
<feature type="region of interest" description="Disordered" evidence="10">
    <location>
        <begin position="974"/>
        <end position="1044"/>
    </location>
</feature>
<feature type="domain" description="Possible tRNA binding" evidence="14">
    <location>
        <begin position="799"/>
        <end position="959"/>
    </location>
</feature>
<dbReference type="HAMAP" id="MF_03211">
    <property type="entry name" value="RNA_acetyltr_Nat10"/>
    <property type="match status" value="1"/>
</dbReference>
<dbReference type="Gene3D" id="3.40.630.30">
    <property type="match status" value="1"/>
</dbReference>
<evidence type="ECO:0000313" key="15">
    <source>
        <dbReference type="EMBL" id="KAK4535963.1"/>
    </source>
</evidence>
<dbReference type="PANTHER" id="PTHR10925">
    <property type="entry name" value="N-ACETYLTRANSFERASE 10"/>
    <property type="match status" value="1"/>
</dbReference>
<dbReference type="Pfam" id="PF13718">
    <property type="entry name" value="GNAT_acetyltr_2"/>
    <property type="match status" value="1"/>
</dbReference>
<gene>
    <name evidence="15" type="ORF">CDCA_CDCA06G1988</name>
</gene>
<keyword evidence="8 9" id="KW-0012">Acyltransferase</keyword>
<sequence length="1044" mass="115363">MRKRVDERLRSLLRRAWETHTRALLFLIGDHAKDQVPNLHYMMCKVGARAKPSVLWMYKRELGFSSHRKKRMRQIRKMVQRGMLDPDQEDPFEVFISSTSIRFAYYAESEKILGNTYGMLILQDFEALTPNLLARTIETVEGGGLVVVLLSTLTSLRQLYTLSMDLHTRYQTERYREVVPRFNERLVRSLASCPAVLVMDDELNVLPVVGGEAVSAHGQTSGNAMPTAFPTADVGVKETDSVLRARQTALREQYPLGALLQCAKTLDQAETLIALNEALLHRSTTEASGADPPASRPSRLAGTSITFVTAARGRGKSASLGLATALAIMHGYSNVVVAAPSPENLVAFFAFVVSGLKALGYQEHLDFQVDADRHKHVVRIGVWKTHRQSVQYLEPTVAAAPEADTRALLGSAELLIVDEAAAIPLLYTNKLVSSAPAVSCNVFLSSTVTGYEGTGRSLSLKLLQQLRASARPAAAAAVVVGTDGGNGRRLRELQLRQPIRYAERDPIETWLYRVLCLEATAAEPLASRSAPHPRDCQLFEVDRDALFSAHAMAEAFLHRAMALFVSSHYKNSPNDLQMLSDAPAHRLYVLLAPDVTDDGDDDESPHRMRLPDVLCALQVCLEGAIGHERVAEELGRGRRAAGDLIPWTVSQQFQEPAFAGLAGARIVRIATHPDVQGMGYGTRAVQLLLQHVSADAQSALPPSSRADLAPAETDTDVLPQPLLHRLDERRHERPLDYLGVSFGLAHGLFRFWRRLGFLPVYVRLTPNELTAEHTCILLHELRSDATSAGVGGTPGGIRSLYEDWRRRFLSLLGYQLRHLPVGLALAMLEMTSASSSVPLTYQELQWHCSPHDRQRLASYARDLLDYHVVLDMVPLLAHLYFLRRFDAEAVSLSAAQQAILLALGLQHRSLESLDRELDVGVPQLLALFSKMMRKMAAALIRIEEAALARDMPTEPDMRPVGGGERSAAADLQADLLSEEGGDERERRRRDGVPRFVSKVTQSSGVAGETTRVPNLVSMPAAAKPRGERVREKSKRRRRQEDGKA</sequence>